<reference evidence="2 3" key="1">
    <citation type="submission" date="2017-10" db="EMBL/GenBank/DDBJ databases">
        <title>Bacillus sp. nov., a halophilic bacterium isolated from a Yangshapao Lake.</title>
        <authorList>
            <person name="Wang H."/>
        </authorList>
    </citation>
    <scope>NUCLEOTIDE SEQUENCE [LARGE SCALE GENOMIC DNA]</scope>
    <source>
        <strain evidence="2 3">YSP-3</strain>
    </source>
</reference>
<keyword evidence="1" id="KW-0472">Membrane</keyword>
<dbReference type="Proteomes" id="UP000248066">
    <property type="component" value="Unassembled WGS sequence"/>
</dbReference>
<proteinExistence type="predicted"/>
<evidence type="ECO:0000313" key="3">
    <source>
        <dbReference type="Proteomes" id="UP000248066"/>
    </source>
</evidence>
<accession>A0A2W0HKK7</accession>
<comment type="caution">
    <text evidence="2">The sequence shown here is derived from an EMBL/GenBank/DDBJ whole genome shotgun (WGS) entry which is preliminary data.</text>
</comment>
<protein>
    <submittedName>
        <fullName evidence="2">Uncharacterized protein</fullName>
    </submittedName>
</protein>
<evidence type="ECO:0000313" key="2">
    <source>
        <dbReference type="EMBL" id="PYZ97389.1"/>
    </source>
</evidence>
<keyword evidence="1" id="KW-1133">Transmembrane helix</keyword>
<feature type="transmembrane region" description="Helical" evidence="1">
    <location>
        <begin position="42"/>
        <end position="64"/>
    </location>
</feature>
<sequence>MSTPVFLQKREEVRTKYQQPVKEIRQLPEDRIIDALDTGSRYLLLFLTVTGVPYLLFLIFEAMVRLP</sequence>
<keyword evidence="3" id="KW-1185">Reference proteome</keyword>
<keyword evidence="1" id="KW-0812">Transmembrane</keyword>
<dbReference type="OrthoDB" id="9992552at2"/>
<dbReference type="EMBL" id="PDOF01000001">
    <property type="protein sequence ID" value="PYZ97389.1"/>
    <property type="molecule type" value="Genomic_DNA"/>
</dbReference>
<dbReference type="RefSeq" id="WP_110516417.1">
    <property type="nucleotide sequence ID" value="NZ_PDOF01000001.1"/>
</dbReference>
<dbReference type="AlphaFoldDB" id="A0A2W0HKK7"/>
<name>A0A2W0HKK7_9BACI</name>
<gene>
    <name evidence="2" type="ORF">CR205_01950</name>
</gene>
<evidence type="ECO:0000256" key="1">
    <source>
        <dbReference type="SAM" id="Phobius"/>
    </source>
</evidence>
<organism evidence="2 3">
    <name type="scientific">Alteribacter lacisalsi</name>
    <dbReference type="NCBI Taxonomy" id="2045244"/>
    <lineage>
        <taxon>Bacteria</taxon>
        <taxon>Bacillati</taxon>
        <taxon>Bacillota</taxon>
        <taxon>Bacilli</taxon>
        <taxon>Bacillales</taxon>
        <taxon>Bacillaceae</taxon>
        <taxon>Alteribacter</taxon>
    </lineage>
</organism>